<name>A0A4V1M4C1_TREME</name>
<evidence type="ECO:0000313" key="6">
    <source>
        <dbReference type="EMBL" id="RXK39847.1"/>
    </source>
</evidence>
<dbReference type="PROSITE" id="PS50850">
    <property type="entry name" value="MFS"/>
    <property type="match status" value="1"/>
</dbReference>
<feature type="transmembrane region" description="Helical" evidence="4">
    <location>
        <begin position="371"/>
        <end position="390"/>
    </location>
</feature>
<feature type="transmembrane region" description="Helical" evidence="4">
    <location>
        <begin position="318"/>
        <end position="335"/>
    </location>
</feature>
<dbReference type="InterPro" id="IPR050327">
    <property type="entry name" value="Proton-linked_MCT"/>
</dbReference>
<evidence type="ECO:0000256" key="1">
    <source>
        <dbReference type="ARBA" id="ARBA00004141"/>
    </source>
</evidence>
<dbReference type="GO" id="GO:0022857">
    <property type="term" value="F:transmembrane transporter activity"/>
    <property type="evidence" value="ECO:0007669"/>
    <property type="project" value="InterPro"/>
</dbReference>
<dbReference type="InterPro" id="IPR011701">
    <property type="entry name" value="MFS"/>
</dbReference>
<keyword evidence="7" id="KW-1185">Reference proteome</keyword>
<evidence type="ECO:0000256" key="4">
    <source>
        <dbReference type="SAM" id="Phobius"/>
    </source>
</evidence>
<dbReference type="GO" id="GO:0016020">
    <property type="term" value="C:membrane"/>
    <property type="evidence" value="ECO:0007669"/>
    <property type="project" value="UniProtKB-SubCell"/>
</dbReference>
<comment type="similarity">
    <text evidence="2">Belongs to the major facilitator superfamily. Monocarboxylate porter (TC 2.A.1.13) family.</text>
</comment>
<gene>
    <name evidence="6" type="ORF">M231_02904</name>
</gene>
<dbReference type="Proteomes" id="UP000289152">
    <property type="component" value="Unassembled WGS sequence"/>
</dbReference>
<comment type="subcellular location">
    <subcellularLocation>
        <location evidence="1">Membrane</location>
        <topology evidence="1">Multi-pass membrane protein</topology>
    </subcellularLocation>
</comment>
<feature type="compositionally biased region" description="Polar residues" evidence="3">
    <location>
        <begin position="32"/>
        <end position="46"/>
    </location>
</feature>
<accession>A0A4V1M4C1</accession>
<evidence type="ECO:0000313" key="7">
    <source>
        <dbReference type="Proteomes" id="UP000289152"/>
    </source>
</evidence>
<evidence type="ECO:0000256" key="2">
    <source>
        <dbReference type="ARBA" id="ARBA00006727"/>
    </source>
</evidence>
<proteinExistence type="inferred from homology"/>
<sequence>MSPQEILNEDELRAEESAAMAADPLPPPVPDSETTTLQNQPHSPISHTVVEKTTTEEDVEKAVPKPTHVMPTFPEGGLRAWLCIAGSWLAIFVTFGYSNTFGVFQDYYQFIGYPDQSASNISWVGSVQLFLQFSMGAIAGPLYDKGYFYHLVITGSVIYIVGLFMTSLCKEFWQTVLAQGICVGLGIGLLFLPALSIISHYFHRRRALAIGIAVTGSSTGGICLPIMLNNLIASHGFRHAVQYTGYLIMGCLLFSIILMKPRIPPNPNAPPRPSPKQLFASLPYTLLCAALFFISEGIFFPIFYLQVYAQLHGVSHTLVFYTLAILNAASVFGRLTPNMLADSFGPLNLSFIMSVCSGIIIWAMFGAGTNGGLIVVTILYGFFSGAYVSMMSPALISLAHNFGEIGMRMGMGMLVMSFAALSGTPITGALLDRYGFYAPIIWSGVCVLVGSALTAASIYFQIRVKGTWKV</sequence>
<feature type="transmembrane region" description="Helical" evidence="4">
    <location>
        <begin position="147"/>
        <end position="166"/>
    </location>
</feature>
<dbReference type="CDD" id="cd17352">
    <property type="entry name" value="MFS_MCT_SLC16"/>
    <property type="match status" value="1"/>
</dbReference>
<feature type="domain" description="Major facilitator superfamily (MFS) profile" evidence="5">
    <location>
        <begin position="373"/>
        <end position="470"/>
    </location>
</feature>
<dbReference type="InterPro" id="IPR020846">
    <property type="entry name" value="MFS_dom"/>
</dbReference>
<evidence type="ECO:0000259" key="5">
    <source>
        <dbReference type="PROSITE" id="PS50850"/>
    </source>
</evidence>
<feature type="transmembrane region" description="Helical" evidence="4">
    <location>
        <begin position="437"/>
        <end position="460"/>
    </location>
</feature>
<feature type="transmembrane region" description="Helical" evidence="4">
    <location>
        <begin position="121"/>
        <end position="140"/>
    </location>
</feature>
<feature type="region of interest" description="Disordered" evidence="3">
    <location>
        <begin position="1"/>
        <end position="61"/>
    </location>
</feature>
<feature type="transmembrane region" description="Helical" evidence="4">
    <location>
        <begin position="207"/>
        <end position="228"/>
    </location>
</feature>
<feature type="transmembrane region" description="Helical" evidence="4">
    <location>
        <begin position="80"/>
        <end position="101"/>
    </location>
</feature>
<protein>
    <recommendedName>
        <fullName evidence="5">Major facilitator superfamily (MFS) profile domain-containing protein</fullName>
    </recommendedName>
</protein>
<feature type="transmembrane region" description="Helical" evidence="4">
    <location>
        <begin position="347"/>
        <end position="365"/>
    </location>
</feature>
<dbReference type="VEuPathDB" id="FungiDB:TREMEDRAFT_32024"/>
<organism evidence="6 7">
    <name type="scientific">Tremella mesenterica</name>
    <name type="common">Jelly fungus</name>
    <dbReference type="NCBI Taxonomy" id="5217"/>
    <lineage>
        <taxon>Eukaryota</taxon>
        <taxon>Fungi</taxon>
        <taxon>Dikarya</taxon>
        <taxon>Basidiomycota</taxon>
        <taxon>Agaricomycotina</taxon>
        <taxon>Tremellomycetes</taxon>
        <taxon>Tremellales</taxon>
        <taxon>Tremellaceae</taxon>
        <taxon>Tremella</taxon>
    </lineage>
</organism>
<feature type="transmembrane region" description="Helical" evidence="4">
    <location>
        <begin position="411"/>
        <end position="431"/>
    </location>
</feature>
<dbReference type="PANTHER" id="PTHR11360">
    <property type="entry name" value="MONOCARBOXYLATE TRANSPORTER"/>
    <property type="match status" value="1"/>
</dbReference>
<dbReference type="SUPFAM" id="SSF103473">
    <property type="entry name" value="MFS general substrate transporter"/>
    <property type="match status" value="1"/>
</dbReference>
<feature type="transmembrane region" description="Helical" evidence="4">
    <location>
        <begin position="240"/>
        <end position="258"/>
    </location>
</feature>
<keyword evidence="4" id="KW-0472">Membrane</keyword>
<dbReference type="EMBL" id="SDIL01000026">
    <property type="protein sequence ID" value="RXK39847.1"/>
    <property type="molecule type" value="Genomic_DNA"/>
</dbReference>
<feature type="compositionally biased region" description="Basic and acidic residues" evidence="3">
    <location>
        <begin position="49"/>
        <end position="61"/>
    </location>
</feature>
<dbReference type="AlphaFoldDB" id="A0A4V1M4C1"/>
<dbReference type="InterPro" id="IPR036259">
    <property type="entry name" value="MFS_trans_sf"/>
</dbReference>
<feature type="transmembrane region" description="Helical" evidence="4">
    <location>
        <begin position="172"/>
        <end position="195"/>
    </location>
</feature>
<keyword evidence="4" id="KW-1133">Transmembrane helix</keyword>
<feature type="transmembrane region" description="Helical" evidence="4">
    <location>
        <begin position="278"/>
        <end position="306"/>
    </location>
</feature>
<comment type="caution">
    <text evidence="6">The sequence shown here is derived from an EMBL/GenBank/DDBJ whole genome shotgun (WGS) entry which is preliminary data.</text>
</comment>
<dbReference type="OrthoDB" id="6499973at2759"/>
<dbReference type="Gene3D" id="1.20.1250.20">
    <property type="entry name" value="MFS general substrate transporter like domains"/>
    <property type="match status" value="2"/>
</dbReference>
<evidence type="ECO:0000256" key="3">
    <source>
        <dbReference type="SAM" id="MobiDB-lite"/>
    </source>
</evidence>
<dbReference type="InParanoid" id="A0A4V1M4C1"/>
<dbReference type="Pfam" id="PF07690">
    <property type="entry name" value="MFS_1"/>
    <property type="match status" value="1"/>
</dbReference>
<reference evidence="6 7" key="1">
    <citation type="submission" date="2016-06" db="EMBL/GenBank/DDBJ databases">
        <title>Evolution of pathogenesis and genome organization in the Tremellales.</title>
        <authorList>
            <person name="Cuomo C."/>
            <person name="Litvintseva A."/>
            <person name="Heitman J."/>
            <person name="Chen Y."/>
            <person name="Sun S."/>
            <person name="Springer D."/>
            <person name="Dromer F."/>
            <person name="Young S."/>
            <person name="Zeng Q."/>
            <person name="Chapman S."/>
            <person name="Gujja S."/>
            <person name="Saif S."/>
            <person name="Birren B."/>
        </authorList>
    </citation>
    <scope>NUCLEOTIDE SEQUENCE [LARGE SCALE GENOMIC DNA]</scope>
    <source>
        <strain evidence="6 7">ATCC 28783</strain>
    </source>
</reference>
<dbReference type="PANTHER" id="PTHR11360:SF319">
    <property type="entry name" value="MAJOR FACILITATOR SUPERFAMILY (MFS) PROFILE DOMAIN-CONTAINING PROTEIN"/>
    <property type="match status" value="1"/>
</dbReference>
<keyword evidence="4" id="KW-0812">Transmembrane</keyword>